<feature type="domain" description="C2H2-type" evidence="8">
    <location>
        <begin position="1021"/>
        <end position="1049"/>
    </location>
</feature>
<name>A0A226DIN1_FOLCA</name>
<dbReference type="NCBIfam" id="NF008686">
    <property type="entry name" value="PRK11705.1"/>
    <property type="match status" value="1"/>
</dbReference>
<dbReference type="GO" id="GO:0006629">
    <property type="term" value="P:lipid metabolic process"/>
    <property type="evidence" value="ECO:0007669"/>
    <property type="project" value="UniProtKB-KW"/>
</dbReference>
<dbReference type="Proteomes" id="UP000198287">
    <property type="component" value="Unassembled WGS sequence"/>
</dbReference>
<keyword evidence="5" id="KW-0862">Zinc</keyword>
<feature type="transmembrane region" description="Helical" evidence="7">
    <location>
        <begin position="220"/>
        <end position="243"/>
    </location>
</feature>
<evidence type="ECO:0000313" key="9">
    <source>
        <dbReference type="EMBL" id="OXA44547.1"/>
    </source>
</evidence>
<evidence type="ECO:0000313" key="10">
    <source>
        <dbReference type="Proteomes" id="UP000198287"/>
    </source>
</evidence>
<organism evidence="9 10">
    <name type="scientific">Folsomia candida</name>
    <name type="common">Springtail</name>
    <dbReference type="NCBI Taxonomy" id="158441"/>
    <lineage>
        <taxon>Eukaryota</taxon>
        <taxon>Metazoa</taxon>
        <taxon>Ecdysozoa</taxon>
        <taxon>Arthropoda</taxon>
        <taxon>Hexapoda</taxon>
        <taxon>Collembola</taxon>
        <taxon>Entomobryomorpha</taxon>
        <taxon>Isotomoidea</taxon>
        <taxon>Isotomidae</taxon>
        <taxon>Proisotominae</taxon>
        <taxon>Folsomia</taxon>
    </lineage>
</organism>
<proteinExistence type="predicted"/>
<keyword evidence="3" id="KW-0949">S-adenosyl-L-methionine</keyword>
<dbReference type="AlphaFoldDB" id="A0A226DIN1"/>
<dbReference type="SMART" id="SM00355">
    <property type="entry name" value="ZnF_C2H2"/>
    <property type="match status" value="4"/>
</dbReference>
<dbReference type="PANTHER" id="PTHR43667:SF1">
    <property type="entry name" value="CYCLOPROPANE-FATTY-ACYL-PHOSPHOLIPID SYNTHASE"/>
    <property type="match status" value="1"/>
</dbReference>
<dbReference type="GO" id="GO:0032259">
    <property type="term" value="P:methylation"/>
    <property type="evidence" value="ECO:0007669"/>
    <property type="project" value="UniProtKB-KW"/>
</dbReference>
<feature type="transmembrane region" description="Helical" evidence="7">
    <location>
        <begin position="160"/>
        <end position="184"/>
    </location>
</feature>
<feature type="transmembrane region" description="Helical" evidence="7">
    <location>
        <begin position="94"/>
        <end position="115"/>
    </location>
</feature>
<feature type="transmembrane region" description="Helical" evidence="7">
    <location>
        <begin position="40"/>
        <end position="73"/>
    </location>
</feature>
<keyword evidence="5" id="KW-0479">Metal-binding</keyword>
<keyword evidence="4" id="KW-0443">Lipid metabolism</keyword>
<dbReference type="PROSITE" id="PS00028">
    <property type="entry name" value="ZINC_FINGER_C2H2_1"/>
    <property type="match status" value="2"/>
</dbReference>
<feature type="transmembrane region" description="Helical" evidence="7">
    <location>
        <begin position="249"/>
        <end position="270"/>
    </location>
</feature>
<protein>
    <submittedName>
        <fullName evidence="9">Cyclopropane-fatty-acyl-phospholipid synthase</fullName>
    </submittedName>
</protein>
<evidence type="ECO:0000256" key="7">
    <source>
        <dbReference type="SAM" id="Phobius"/>
    </source>
</evidence>
<gene>
    <name evidence="9" type="ORF">Fcan01_20654</name>
</gene>
<evidence type="ECO:0000256" key="5">
    <source>
        <dbReference type="PROSITE-ProRule" id="PRU00042"/>
    </source>
</evidence>
<dbReference type="InterPro" id="IPR013087">
    <property type="entry name" value="Znf_C2H2_type"/>
</dbReference>
<keyword evidence="2" id="KW-0808">Transferase</keyword>
<dbReference type="GO" id="GO:0008168">
    <property type="term" value="F:methyltransferase activity"/>
    <property type="evidence" value="ECO:0007669"/>
    <property type="project" value="UniProtKB-KW"/>
</dbReference>
<dbReference type="Pfam" id="PF02353">
    <property type="entry name" value="CMAS"/>
    <property type="match status" value="1"/>
</dbReference>
<reference evidence="9 10" key="1">
    <citation type="submission" date="2015-12" db="EMBL/GenBank/DDBJ databases">
        <title>The genome of Folsomia candida.</title>
        <authorList>
            <person name="Faddeeva A."/>
            <person name="Derks M.F."/>
            <person name="Anvar Y."/>
            <person name="Smit S."/>
            <person name="Van Straalen N."/>
            <person name="Roelofs D."/>
        </authorList>
    </citation>
    <scope>NUCLEOTIDE SEQUENCE [LARGE SCALE GENOMIC DNA]</scope>
    <source>
        <strain evidence="9 10">VU population</strain>
        <tissue evidence="9">Whole body</tissue>
    </source>
</reference>
<evidence type="ECO:0000259" key="8">
    <source>
        <dbReference type="PROSITE" id="PS50157"/>
    </source>
</evidence>
<dbReference type="EMBL" id="LNIX01000019">
    <property type="protein sequence ID" value="OXA44547.1"/>
    <property type="molecule type" value="Genomic_DNA"/>
</dbReference>
<keyword evidence="7" id="KW-0472">Membrane</keyword>
<keyword evidence="7" id="KW-1133">Transmembrane helix</keyword>
<accession>A0A226DIN1</accession>
<dbReference type="InterPro" id="IPR050723">
    <property type="entry name" value="CFA/CMAS"/>
</dbReference>
<evidence type="ECO:0000256" key="4">
    <source>
        <dbReference type="ARBA" id="ARBA00023098"/>
    </source>
</evidence>
<dbReference type="OrthoDB" id="8300214at2759"/>
<dbReference type="GO" id="GO:0008270">
    <property type="term" value="F:zinc ion binding"/>
    <property type="evidence" value="ECO:0007669"/>
    <property type="project" value="UniProtKB-KW"/>
</dbReference>
<keyword evidence="10" id="KW-1185">Reference proteome</keyword>
<dbReference type="PROSITE" id="PS50157">
    <property type="entry name" value="ZINC_FINGER_C2H2_2"/>
    <property type="match status" value="3"/>
</dbReference>
<keyword evidence="5" id="KW-0863">Zinc-finger</keyword>
<feature type="compositionally biased region" description="Basic residues" evidence="6">
    <location>
        <begin position="1000"/>
        <end position="1009"/>
    </location>
</feature>
<dbReference type="CDD" id="cd02440">
    <property type="entry name" value="AdoMet_MTases"/>
    <property type="match status" value="1"/>
</dbReference>
<sequence>MQDVPHTFPVSVKTVPKIAFLQFGIITVGKFSLLRKVQAFLFVALSFTGTGVIWSWTYLPVDLVCLVNALLVYENKLGLPPDKKPFRPAKLLRIVLYIIYLNVFIVPIVMVLTFFKMPCFPASIASQIFSLYFDQQCSDIENQIRFCPVRLLILFVEYQLYVRFFMFGMFYLGFFLLSGVTCLWEYVDGGKKQFSIITFRTHQIIEVIFNDALSRRIYPVVLFSVAIIGIYLGFVLVCMRSYIPWPEFAIVPVGVVDNIAAFTIITIGPVKIYRATEFTLAAAKATVGISGQRFPINLRRRELWACRPLRIKLFGNNFIDPRTPLVIGNFCLEECGSLILLFGTLRLKLELFFLTLFPNLVEKYVQYHFGRSGVEFNGIRRWDIQVKDKSLYPRIVNHGPLGLGEGYMDGQWECEDISAMAFNLFHGDALAVVNWFHPWNRFLNYMSCSYFNLQSQSRSWEVGEKHYDLGDDLFESFMDSSMNYTCGYWKNASTLAEAQYNKMELVASKLNLKPGMRILDMGCGWGGLCHHLAKNYHVSVVGITISRDQVVAARKRCANLPVEIRLIDYRDLLTNNKDEQFDRIVSIGMLEHVGKNNHKTFFNTVHKCLTRDGIFFLHSIGIDNYHTPCSEPWLTTYIFPNGYVPYHKEIIEGIENLFVLEDWQNFGNDYTKTLEAWWTNFELNWPKIKDKYDVLKSGDIQKKQAGIYTKANMMKAPTSSISRTGQDLIGSTVRLDRSNCSRASSSSLPNQGENLSKRDANCENVSSNKIKCCSICSETTGLNPISIEEMNILVKCVLNPEQLSLILLTQDHPPIFCCKMCSSTILSLMKLKTEIDIITTGLRAVISSRGGLFNQVNKNSTINESSNEDVSNSFHCDEYLTGLSQEQLTEFPEEEEEVEEDDFFIKVESTEENDTYYDPLTVYEPEAMEDDDSLTNSRMSESGLNAEPVPNSTTKLRYECEKCQVTFSKAHHLRRHLNNKNIHPVPPKPFSFPTNQFSSKKMKIPKNGKRKTEVYKATTRPTCVTCDKTFALMAHVHRHVELDHFLDKTFCPYGCPLQFRTEADWLTHLEQCNSTKMSNTTGCICRHCRIHFRNIFLRMEHYVRFHKDVMHPCRDCEHVFSSKDVLDRHRRARHYTALTLRLENIS</sequence>
<dbReference type="SUPFAM" id="SSF53335">
    <property type="entry name" value="S-adenosyl-L-methionine-dependent methyltransferases"/>
    <property type="match status" value="1"/>
</dbReference>
<keyword evidence="7" id="KW-0812">Transmembrane</keyword>
<feature type="domain" description="C2H2-type" evidence="8">
    <location>
        <begin position="958"/>
        <end position="983"/>
    </location>
</feature>
<dbReference type="Gene3D" id="3.40.50.150">
    <property type="entry name" value="Vaccinia Virus protein VP39"/>
    <property type="match status" value="1"/>
</dbReference>
<dbReference type="PANTHER" id="PTHR43667">
    <property type="entry name" value="CYCLOPROPANE-FATTY-ACYL-PHOSPHOLIPID SYNTHASE"/>
    <property type="match status" value="1"/>
</dbReference>
<comment type="caution">
    <text evidence="9">The sequence shown here is derived from an EMBL/GenBank/DDBJ whole genome shotgun (WGS) entry which is preliminary data.</text>
</comment>
<evidence type="ECO:0000256" key="1">
    <source>
        <dbReference type="ARBA" id="ARBA00022603"/>
    </source>
</evidence>
<keyword evidence="1" id="KW-0489">Methyltransferase</keyword>
<evidence type="ECO:0000256" key="3">
    <source>
        <dbReference type="ARBA" id="ARBA00022691"/>
    </source>
</evidence>
<feature type="domain" description="C2H2-type" evidence="8">
    <location>
        <begin position="1111"/>
        <end position="1134"/>
    </location>
</feature>
<evidence type="ECO:0000256" key="2">
    <source>
        <dbReference type="ARBA" id="ARBA00022679"/>
    </source>
</evidence>
<dbReference type="InterPro" id="IPR029063">
    <property type="entry name" value="SAM-dependent_MTases_sf"/>
</dbReference>
<feature type="region of interest" description="Disordered" evidence="6">
    <location>
        <begin position="979"/>
        <end position="1011"/>
    </location>
</feature>
<evidence type="ECO:0000256" key="6">
    <source>
        <dbReference type="SAM" id="MobiDB-lite"/>
    </source>
</evidence>